<reference evidence="3 4" key="1">
    <citation type="submission" date="2017-03" db="EMBL/GenBank/DDBJ databases">
        <authorList>
            <person name="Afonso C.L."/>
            <person name="Miller P.J."/>
            <person name="Scott M.A."/>
            <person name="Spackman E."/>
            <person name="Goraichik I."/>
            <person name="Dimitrov K.M."/>
            <person name="Suarez D.L."/>
            <person name="Swayne D.E."/>
        </authorList>
    </citation>
    <scope>NUCLEOTIDE SEQUENCE [LARGE SCALE GENOMIC DNA]</scope>
    <source>
        <strain evidence="3">Genome sequencing of Nitrospira japonica strain NJ11</strain>
    </source>
</reference>
<dbReference type="SUPFAM" id="SSF55961">
    <property type="entry name" value="Bet v1-like"/>
    <property type="match status" value="1"/>
</dbReference>
<dbReference type="InterPro" id="IPR023393">
    <property type="entry name" value="START-like_dom_sf"/>
</dbReference>
<name>A0A1W1IAP9_9BACT</name>
<evidence type="ECO:0000313" key="3">
    <source>
        <dbReference type="EMBL" id="SLM49843.1"/>
    </source>
</evidence>
<dbReference type="Pfam" id="PF08327">
    <property type="entry name" value="AHSA1"/>
    <property type="match status" value="1"/>
</dbReference>
<dbReference type="CDD" id="cd07814">
    <property type="entry name" value="SRPBCC_CalC_Aha1-like"/>
    <property type="match status" value="1"/>
</dbReference>
<dbReference type="InterPro" id="IPR013538">
    <property type="entry name" value="ASHA1/2-like_C"/>
</dbReference>
<organism evidence="3 4">
    <name type="scientific">Nitrospira japonica</name>
    <dbReference type="NCBI Taxonomy" id="1325564"/>
    <lineage>
        <taxon>Bacteria</taxon>
        <taxon>Pseudomonadati</taxon>
        <taxon>Nitrospirota</taxon>
        <taxon>Nitrospiria</taxon>
        <taxon>Nitrospirales</taxon>
        <taxon>Nitrospiraceae</taxon>
        <taxon>Nitrospira</taxon>
    </lineage>
</organism>
<dbReference type="Gene3D" id="3.30.530.20">
    <property type="match status" value="1"/>
</dbReference>
<dbReference type="AlphaFoldDB" id="A0A1W1IAP9"/>
<dbReference type="KEGG" id="nja:NSJP_3676"/>
<sequence length="152" mass="17089">MANIMHKIGIKAPLFKVYAALSTVEGIAGWWTKDTSSSSKVGEQIRVRFLSTAGKEIGSMAMDVVALEPNRKVQWRLTAGPEEWLDTEVIFNLSQDGDYTIVLFGHNNWREANEFTAHCSMKWATFLLSLRELVETGKGKPSPNDTKIDNWN</sequence>
<feature type="domain" description="Activator of Hsp90 ATPase homologue 1/2-like C-terminal" evidence="2">
    <location>
        <begin position="11"/>
        <end position="135"/>
    </location>
</feature>
<dbReference type="EMBL" id="LT828648">
    <property type="protein sequence ID" value="SLM49843.1"/>
    <property type="molecule type" value="Genomic_DNA"/>
</dbReference>
<gene>
    <name evidence="3" type="ORF">NSJP_3676</name>
</gene>
<keyword evidence="4" id="KW-1185">Reference proteome</keyword>
<evidence type="ECO:0000313" key="4">
    <source>
        <dbReference type="Proteomes" id="UP000192042"/>
    </source>
</evidence>
<evidence type="ECO:0000256" key="1">
    <source>
        <dbReference type="ARBA" id="ARBA00006817"/>
    </source>
</evidence>
<comment type="similarity">
    <text evidence="1">Belongs to the AHA1 family.</text>
</comment>
<evidence type="ECO:0000259" key="2">
    <source>
        <dbReference type="Pfam" id="PF08327"/>
    </source>
</evidence>
<dbReference type="RefSeq" id="WP_080888011.1">
    <property type="nucleotide sequence ID" value="NZ_LT828648.1"/>
</dbReference>
<accession>A0A1W1IAP9</accession>
<dbReference type="OrthoDB" id="287565at2"/>
<dbReference type="STRING" id="1325564.NSJP_3676"/>
<proteinExistence type="inferred from homology"/>
<protein>
    <submittedName>
        <fullName evidence="3">Activator of Hsp90 ATPase 1 family protein</fullName>
    </submittedName>
</protein>
<dbReference type="Proteomes" id="UP000192042">
    <property type="component" value="Chromosome I"/>
</dbReference>